<evidence type="ECO:0000313" key="3">
    <source>
        <dbReference type="EMBL" id="RXJ74653.1"/>
    </source>
</evidence>
<feature type="transmembrane region" description="Helical" evidence="1">
    <location>
        <begin position="52"/>
        <end position="74"/>
    </location>
</feature>
<feature type="transmembrane region" description="Helical" evidence="1">
    <location>
        <begin position="94"/>
        <end position="116"/>
    </location>
</feature>
<feature type="domain" description="Acyltransferase 3" evidence="2">
    <location>
        <begin position="10"/>
        <end position="179"/>
    </location>
</feature>
<dbReference type="OrthoDB" id="1072135at2"/>
<dbReference type="Pfam" id="PF01757">
    <property type="entry name" value="Acyl_transf_3"/>
    <property type="match status" value="1"/>
</dbReference>
<feature type="transmembrane region" description="Helical" evidence="1">
    <location>
        <begin position="128"/>
        <end position="149"/>
    </location>
</feature>
<evidence type="ECO:0000313" key="4">
    <source>
        <dbReference type="Proteomes" id="UP000290287"/>
    </source>
</evidence>
<dbReference type="PANTHER" id="PTHR36927:SF3">
    <property type="entry name" value="GLUCANS BIOSYNTHESIS PROTEIN C"/>
    <property type="match status" value="1"/>
</dbReference>
<gene>
    <name evidence="3" type="ORF">CS022_03625</name>
</gene>
<dbReference type="InterPro" id="IPR002656">
    <property type="entry name" value="Acyl_transf_3_dom"/>
</dbReference>
<feature type="transmembrane region" description="Helical" evidence="1">
    <location>
        <begin position="12"/>
        <end position="32"/>
    </location>
</feature>
<keyword evidence="1" id="KW-1133">Transmembrane helix</keyword>
<dbReference type="GO" id="GO:0016747">
    <property type="term" value="F:acyltransferase activity, transferring groups other than amino-acyl groups"/>
    <property type="evidence" value="ECO:0007669"/>
    <property type="project" value="InterPro"/>
</dbReference>
<sequence>MVKDKPERRYDLDWLRVIAVLLLIVYHCAIAFQPWAHKISFIQNVELMEGLWTAMEAMNIWRIPLIFVISGFAFASAMRARSVKEALIERTTRILVPAVFCSLLLVPLQFFVFQHYENIPLSYHAEPSYTWFLLNIFVYVLLTVTPLHWLKNKNELPAMPTLLSLPALFVLEAIFVTPEMYANFYMTMHGLYWALPHLFLVS</sequence>
<comment type="caution">
    <text evidence="3">The sequence shown here is derived from an EMBL/GenBank/DDBJ whole genome shotgun (WGS) entry which is preliminary data.</text>
</comment>
<keyword evidence="1" id="KW-0472">Membrane</keyword>
<dbReference type="AlphaFoldDB" id="A0A4Q0YUY9"/>
<feature type="transmembrane region" description="Helical" evidence="1">
    <location>
        <begin position="156"/>
        <end position="176"/>
    </location>
</feature>
<reference evidence="3 4" key="1">
    <citation type="submission" date="2017-10" db="EMBL/GenBank/DDBJ databases">
        <title>Nyctiphanis sp. nov., isolated from the stomach of the euphausiid Nyctiphanes simplex (Hansen, 1911) in the Gulf of California.</title>
        <authorList>
            <person name="Gomez-Gil B."/>
            <person name="Aguilar-Mendez M."/>
            <person name="Lopez-Cortes A."/>
            <person name="Gomez-Gutierrez J."/>
            <person name="Roque A."/>
            <person name="Lang E."/>
            <person name="Gonzalez-Castillo A."/>
        </authorList>
    </citation>
    <scope>NUCLEOTIDE SEQUENCE [LARGE SCALE GENOMIC DNA]</scope>
    <source>
        <strain evidence="3 4">CAIM 600</strain>
    </source>
</reference>
<keyword evidence="1" id="KW-0812">Transmembrane</keyword>
<accession>A0A4Q0YUY9</accession>
<evidence type="ECO:0000259" key="2">
    <source>
        <dbReference type="Pfam" id="PF01757"/>
    </source>
</evidence>
<name>A0A4Q0YUY9_9GAMM</name>
<proteinExistence type="predicted"/>
<organism evidence="3 4">
    <name type="scientific">Veronia nyctiphanis</name>
    <dbReference type="NCBI Taxonomy" id="1278244"/>
    <lineage>
        <taxon>Bacteria</taxon>
        <taxon>Pseudomonadati</taxon>
        <taxon>Pseudomonadota</taxon>
        <taxon>Gammaproteobacteria</taxon>
        <taxon>Vibrionales</taxon>
        <taxon>Vibrionaceae</taxon>
        <taxon>Veronia</taxon>
    </lineage>
</organism>
<dbReference type="PANTHER" id="PTHR36927">
    <property type="entry name" value="BLR4337 PROTEIN"/>
    <property type="match status" value="1"/>
</dbReference>
<dbReference type="InterPro" id="IPR050623">
    <property type="entry name" value="Glucan_succinyl_AcylTrfase"/>
</dbReference>
<dbReference type="Proteomes" id="UP000290287">
    <property type="component" value="Unassembled WGS sequence"/>
</dbReference>
<protein>
    <recommendedName>
        <fullName evidence="2">Acyltransferase 3 domain-containing protein</fullName>
    </recommendedName>
</protein>
<evidence type="ECO:0000256" key="1">
    <source>
        <dbReference type="SAM" id="Phobius"/>
    </source>
</evidence>
<dbReference type="EMBL" id="PEIB01000002">
    <property type="protein sequence ID" value="RXJ74653.1"/>
    <property type="molecule type" value="Genomic_DNA"/>
</dbReference>
<keyword evidence="4" id="KW-1185">Reference proteome</keyword>
<dbReference type="RefSeq" id="WP_129121123.1">
    <property type="nucleotide sequence ID" value="NZ_PEIB01000002.1"/>
</dbReference>